<gene>
    <name evidence="1" type="ORF">EZS27_023628</name>
</gene>
<dbReference type="AlphaFoldDB" id="A0A5J4R0Z9"/>
<evidence type="ECO:0000313" key="1">
    <source>
        <dbReference type="EMBL" id="KAA6327379.1"/>
    </source>
</evidence>
<comment type="caution">
    <text evidence="1">The sequence shown here is derived from an EMBL/GenBank/DDBJ whole genome shotgun (WGS) entry which is preliminary data.</text>
</comment>
<protein>
    <submittedName>
        <fullName evidence="1">Uncharacterized protein</fullName>
    </submittedName>
</protein>
<proteinExistence type="predicted"/>
<sequence length="30" mass="3149">MLKEIFSKAISGSDGEGKIILVGEIISSLI</sequence>
<dbReference type="EMBL" id="SNRY01002002">
    <property type="protein sequence ID" value="KAA6327379.1"/>
    <property type="molecule type" value="Genomic_DNA"/>
</dbReference>
<name>A0A5J4R0Z9_9ZZZZ</name>
<accession>A0A5J4R0Z9</accession>
<reference evidence="1" key="1">
    <citation type="submission" date="2019-03" db="EMBL/GenBank/DDBJ databases">
        <title>Single cell metagenomics reveals metabolic interactions within the superorganism composed of flagellate Streblomastix strix and complex community of Bacteroidetes bacteria on its surface.</title>
        <authorList>
            <person name="Treitli S.C."/>
            <person name="Kolisko M."/>
            <person name="Husnik F."/>
            <person name="Keeling P."/>
            <person name="Hampl V."/>
        </authorList>
    </citation>
    <scope>NUCLEOTIDE SEQUENCE</scope>
    <source>
        <strain evidence="1">STM</strain>
    </source>
</reference>
<organism evidence="1">
    <name type="scientific">termite gut metagenome</name>
    <dbReference type="NCBI Taxonomy" id="433724"/>
    <lineage>
        <taxon>unclassified sequences</taxon>
        <taxon>metagenomes</taxon>
        <taxon>organismal metagenomes</taxon>
    </lineage>
</organism>